<sequence length="121" mass="13702">MSVTTTSNAQTYNLRTVLADYSIHHTPETDPLDTSLNTHPSPSSAQQNPPHWPTDQRRVPSYRPVNTQLDQSQRRVFMNGAERAFVNVMFSGVLLEATAAKVWRATAGRMWDVRYNIGGEW</sequence>
<protein>
    <submittedName>
        <fullName evidence="2">Uncharacterized protein</fullName>
    </submittedName>
</protein>
<evidence type="ECO:0000313" key="2">
    <source>
        <dbReference type="EMBL" id="KAF2245730.1"/>
    </source>
</evidence>
<gene>
    <name evidence="2" type="ORF">BU26DRAFT_522114</name>
</gene>
<feature type="compositionally biased region" description="Polar residues" evidence="1">
    <location>
        <begin position="32"/>
        <end position="49"/>
    </location>
</feature>
<evidence type="ECO:0000313" key="3">
    <source>
        <dbReference type="Proteomes" id="UP000800094"/>
    </source>
</evidence>
<proteinExistence type="predicted"/>
<dbReference type="EMBL" id="ML987200">
    <property type="protein sequence ID" value="KAF2245730.1"/>
    <property type="molecule type" value="Genomic_DNA"/>
</dbReference>
<evidence type="ECO:0000256" key="1">
    <source>
        <dbReference type="SAM" id="MobiDB-lite"/>
    </source>
</evidence>
<reference evidence="2" key="1">
    <citation type="journal article" date="2020" name="Stud. Mycol.">
        <title>101 Dothideomycetes genomes: a test case for predicting lifestyles and emergence of pathogens.</title>
        <authorList>
            <person name="Haridas S."/>
            <person name="Albert R."/>
            <person name="Binder M."/>
            <person name="Bloem J."/>
            <person name="Labutti K."/>
            <person name="Salamov A."/>
            <person name="Andreopoulos B."/>
            <person name="Baker S."/>
            <person name="Barry K."/>
            <person name="Bills G."/>
            <person name="Bluhm B."/>
            <person name="Cannon C."/>
            <person name="Castanera R."/>
            <person name="Culley D."/>
            <person name="Daum C."/>
            <person name="Ezra D."/>
            <person name="Gonzalez J."/>
            <person name="Henrissat B."/>
            <person name="Kuo A."/>
            <person name="Liang C."/>
            <person name="Lipzen A."/>
            <person name="Lutzoni F."/>
            <person name="Magnuson J."/>
            <person name="Mondo S."/>
            <person name="Nolan M."/>
            <person name="Ohm R."/>
            <person name="Pangilinan J."/>
            <person name="Park H.-J."/>
            <person name="Ramirez L."/>
            <person name="Alfaro M."/>
            <person name="Sun H."/>
            <person name="Tritt A."/>
            <person name="Yoshinaga Y."/>
            <person name="Zwiers L.-H."/>
            <person name="Turgeon B."/>
            <person name="Goodwin S."/>
            <person name="Spatafora J."/>
            <person name="Crous P."/>
            <person name="Grigoriev I."/>
        </authorList>
    </citation>
    <scope>NUCLEOTIDE SEQUENCE</scope>
    <source>
        <strain evidence="2">CBS 122368</strain>
    </source>
</reference>
<dbReference type="Proteomes" id="UP000800094">
    <property type="component" value="Unassembled WGS sequence"/>
</dbReference>
<organism evidence="2 3">
    <name type="scientific">Trematosphaeria pertusa</name>
    <dbReference type="NCBI Taxonomy" id="390896"/>
    <lineage>
        <taxon>Eukaryota</taxon>
        <taxon>Fungi</taxon>
        <taxon>Dikarya</taxon>
        <taxon>Ascomycota</taxon>
        <taxon>Pezizomycotina</taxon>
        <taxon>Dothideomycetes</taxon>
        <taxon>Pleosporomycetidae</taxon>
        <taxon>Pleosporales</taxon>
        <taxon>Massarineae</taxon>
        <taxon>Trematosphaeriaceae</taxon>
        <taxon>Trematosphaeria</taxon>
    </lineage>
</organism>
<feature type="region of interest" description="Disordered" evidence="1">
    <location>
        <begin position="25"/>
        <end position="63"/>
    </location>
</feature>
<keyword evidence="3" id="KW-1185">Reference proteome</keyword>
<dbReference type="AlphaFoldDB" id="A0A6A6I884"/>
<dbReference type="OrthoDB" id="5201563at2759"/>
<dbReference type="RefSeq" id="XP_033680734.1">
    <property type="nucleotide sequence ID" value="XM_033829703.1"/>
</dbReference>
<dbReference type="GeneID" id="54583033"/>
<name>A0A6A6I884_9PLEO</name>
<accession>A0A6A6I884</accession>